<feature type="compositionally biased region" description="Low complexity" evidence="1">
    <location>
        <begin position="125"/>
        <end position="141"/>
    </location>
</feature>
<reference evidence="2" key="1">
    <citation type="submission" date="2021-01" db="EMBL/GenBank/DDBJ databases">
        <authorList>
            <person name="Corre E."/>
            <person name="Pelletier E."/>
            <person name="Niang G."/>
            <person name="Scheremetjew M."/>
            <person name="Finn R."/>
            <person name="Kale V."/>
            <person name="Holt S."/>
            <person name="Cochrane G."/>
            <person name="Meng A."/>
            <person name="Brown T."/>
            <person name="Cohen L."/>
        </authorList>
    </citation>
    <scope>NUCLEOTIDE SEQUENCE</scope>
    <source>
        <strain evidence="2">RCC1537</strain>
    </source>
</reference>
<sequence length="147" mass="15545">MGSSSPAPPVARSRAAACVVRTLMAQHVAACLEGMHQVRGDAGILGSRVQIDAHHDIVLGLATCYPRLSVHLTSADPLSPRTAGRVRIYDGQEPRRPLGDVLLEAVQVVRASAVRREAASRAGRSSTCCASAAARSRPTSTTRRRTP</sequence>
<name>A0A7R9URC9_DIALT</name>
<organism evidence="2">
    <name type="scientific">Diacronema lutheri</name>
    <name type="common">Unicellular marine alga</name>
    <name type="synonym">Monochrysis lutheri</name>
    <dbReference type="NCBI Taxonomy" id="2081491"/>
    <lineage>
        <taxon>Eukaryota</taxon>
        <taxon>Haptista</taxon>
        <taxon>Haptophyta</taxon>
        <taxon>Pavlovophyceae</taxon>
        <taxon>Pavlovales</taxon>
        <taxon>Pavlovaceae</taxon>
        <taxon>Diacronema</taxon>
    </lineage>
</organism>
<protein>
    <submittedName>
        <fullName evidence="2">Uncharacterized protein</fullName>
    </submittedName>
</protein>
<accession>A0A7R9URC9</accession>
<proteinExistence type="predicted"/>
<evidence type="ECO:0000256" key="1">
    <source>
        <dbReference type="SAM" id="MobiDB-lite"/>
    </source>
</evidence>
<gene>
    <name evidence="2" type="ORF">PLUT1463_LOCUS6085</name>
</gene>
<feature type="region of interest" description="Disordered" evidence="1">
    <location>
        <begin position="125"/>
        <end position="147"/>
    </location>
</feature>
<dbReference type="AlphaFoldDB" id="A0A7R9URC9"/>
<evidence type="ECO:0000313" key="2">
    <source>
        <dbReference type="EMBL" id="CAD8271771.1"/>
    </source>
</evidence>
<dbReference type="EMBL" id="HBEB01009418">
    <property type="protein sequence ID" value="CAD8271771.1"/>
    <property type="molecule type" value="Transcribed_RNA"/>
</dbReference>